<protein>
    <recommendedName>
        <fullName evidence="3 9">DNA replication and repair protein RecF</fullName>
    </recommendedName>
</protein>
<keyword evidence="7 9" id="KW-0067">ATP-binding</keyword>
<dbReference type="PANTHER" id="PTHR32182:SF0">
    <property type="entry name" value="DNA REPLICATION AND REPAIR PROTEIN RECF"/>
    <property type="match status" value="1"/>
</dbReference>
<dbReference type="EMBL" id="AP026867">
    <property type="protein sequence ID" value="BDS12036.1"/>
    <property type="molecule type" value="Genomic_DNA"/>
</dbReference>
<evidence type="ECO:0000256" key="4">
    <source>
        <dbReference type="ARBA" id="ARBA00022490"/>
    </source>
</evidence>
<comment type="subcellular location">
    <subcellularLocation>
        <location evidence="1 9 10">Cytoplasm</location>
    </subcellularLocation>
</comment>
<dbReference type="PROSITE" id="PS00618">
    <property type="entry name" value="RECF_2"/>
    <property type="match status" value="1"/>
</dbReference>
<feature type="domain" description="RecF/RecN/SMC N-terminal" evidence="11">
    <location>
        <begin position="2"/>
        <end position="346"/>
    </location>
</feature>
<evidence type="ECO:0000256" key="8">
    <source>
        <dbReference type="ARBA" id="ARBA00023125"/>
    </source>
</evidence>
<dbReference type="GO" id="GO:0009432">
    <property type="term" value="P:SOS response"/>
    <property type="evidence" value="ECO:0007669"/>
    <property type="project" value="UniProtKB-UniRule"/>
</dbReference>
<dbReference type="Pfam" id="PF02463">
    <property type="entry name" value="SMC_N"/>
    <property type="match status" value="1"/>
</dbReference>
<evidence type="ECO:0000256" key="9">
    <source>
        <dbReference type="HAMAP-Rule" id="MF_00365"/>
    </source>
</evidence>
<evidence type="ECO:0000256" key="10">
    <source>
        <dbReference type="RuleBase" id="RU000578"/>
    </source>
</evidence>
<dbReference type="PROSITE" id="PS00617">
    <property type="entry name" value="RECF_1"/>
    <property type="match status" value="1"/>
</dbReference>
<dbReference type="NCBIfam" id="TIGR00611">
    <property type="entry name" value="recf"/>
    <property type="match status" value="1"/>
</dbReference>
<keyword evidence="5 9" id="KW-0235">DNA replication</keyword>
<dbReference type="PANTHER" id="PTHR32182">
    <property type="entry name" value="DNA REPLICATION AND REPAIR PROTEIN RECF"/>
    <property type="match status" value="1"/>
</dbReference>
<dbReference type="HAMAP" id="MF_00365">
    <property type="entry name" value="RecF"/>
    <property type="match status" value="1"/>
</dbReference>
<sequence>MYLQGLKLTNFKNYECQTIDLSAKLNCFVGENGVGKTNLLDAIHYLCMCKSHFSLPDKQVIRHQEDFFRLEGVFQRNQKKESIVCKYAPKIRKVIERNKLAYKRFADHIGLLPMIMITPDDTLLITEGSENRRQFIDVLLVQLDAIYLEHLMTYNKILQQRNAFLKSFKHPLEVNYELLEIYSQQLLKPAQYIHEKRQQIIGQLKPIFQTYYKAISGDKEQVDLKYQSQLLECSFADLLQESQEKDTWLQRTTKGIHKDDLKLLINGYPVKKFASQGQLKSYLLALKLAQYELLRQESEVAPLVLLDDIFDKLDKKRVQQLLELLLERDFGQIFITDTHENRIVEIVSGLGTDYKQFQVNNGVATEMQKVD</sequence>
<evidence type="ECO:0000256" key="6">
    <source>
        <dbReference type="ARBA" id="ARBA00022741"/>
    </source>
</evidence>
<evidence type="ECO:0000256" key="2">
    <source>
        <dbReference type="ARBA" id="ARBA00008016"/>
    </source>
</evidence>
<dbReference type="SUPFAM" id="SSF52540">
    <property type="entry name" value="P-loop containing nucleoside triphosphate hydrolases"/>
    <property type="match status" value="1"/>
</dbReference>
<evidence type="ECO:0000256" key="5">
    <source>
        <dbReference type="ARBA" id="ARBA00022705"/>
    </source>
</evidence>
<gene>
    <name evidence="9" type="primary">recF</name>
    <name evidence="12" type="ORF">AsAng_0027510</name>
</gene>
<evidence type="ECO:0000256" key="1">
    <source>
        <dbReference type="ARBA" id="ARBA00004496"/>
    </source>
</evidence>
<keyword evidence="8 9" id="KW-0238">DNA-binding</keyword>
<dbReference type="InterPro" id="IPR027417">
    <property type="entry name" value="P-loop_NTPase"/>
</dbReference>
<dbReference type="GO" id="GO:0003697">
    <property type="term" value="F:single-stranded DNA binding"/>
    <property type="evidence" value="ECO:0007669"/>
    <property type="project" value="UniProtKB-UniRule"/>
</dbReference>
<keyword evidence="4 9" id="KW-0963">Cytoplasm</keyword>
<dbReference type="Gene3D" id="1.20.1050.90">
    <property type="entry name" value="RecF/RecN/SMC, N-terminal domain"/>
    <property type="match status" value="1"/>
</dbReference>
<dbReference type="GO" id="GO:0000731">
    <property type="term" value="P:DNA synthesis involved in DNA repair"/>
    <property type="evidence" value="ECO:0007669"/>
    <property type="project" value="TreeGrafter"/>
</dbReference>
<dbReference type="RefSeq" id="WP_264793157.1">
    <property type="nucleotide sequence ID" value="NZ_AP026867.1"/>
</dbReference>
<evidence type="ECO:0000313" key="12">
    <source>
        <dbReference type="EMBL" id="BDS12036.1"/>
    </source>
</evidence>
<evidence type="ECO:0000313" key="13">
    <source>
        <dbReference type="Proteomes" id="UP001060919"/>
    </source>
</evidence>
<dbReference type="InterPro" id="IPR001238">
    <property type="entry name" value="DNA-binding_RecF"/>
</dbReference>
<accession>A0A916DSQ5</accession>
<proteinExistence type="inferred from homology"/>
<dbReference type="AlphaFoldDB" id="A0A916DSQ5"/>
<organism evidence="12 13">
    <name type="scientific">Aureispira anguillae</name>
    <dbReference type="NCBI Taxonomy" id="2864201"/>
    <lineage>
        <taxon>Bacteria</taxon>
        <taxon>Pseudomonadati</taxon>
        <taxon>Bacteroidota</taxon>
        <taxon>Saprospiria</taxon>
        <taxon>Saprospirales</taxon>
        <taxon>Saprospiraceae</taxon>
        <taxon>Aureispira</taxon>
    </lineage>
</organism>
<dbReference type="InterPro" id="IPR042174">
    <property type="entry name" value="RecF_2"/>
</dbReference>
<reference evidence="12" key="1">
    <citation type="submission" date="2022-09" db="EMBL/GenBank/DDBJ databases">
        <title>Aureispira anguillicida sp. nov., isolated from Leptocephalus of Japanese eel Anguilla japonica.</title>
        <authorList>
            <person name="Yuasa K."/>
            <person name="Mekata T."/>
            <person name="Ikunari K."/>
        </authorList>
    </citation>
    <scope>NUCLEOTIDE SEQUENCE</scope>
    <source>
        <strain evidence="12">EL160426</strain>
    </source>
</reference>
<keyword evidence="13" id="KW-1185">Reference proteome</keyword>
<feature type="binding site" evidence="9">
    <location>
        <begin position="30"/>
        <end position="37"/>
    </location>
    <ligand>
        <name>ATP</name>
        <dbReference type="ChEBI" id="CHEBI:30616"/>
    </ligand>
</feature>
<dbReference type="GO" id="GO:0006260">
    <property type="term" value="P:DNA replication"/>
    <property type="evidence" value="ECO:0007669"/>
    <property type="project" value="UniProtKB-UniRule"/>
</dbReference>
<keyword evidence="9 10" id="KW-0234">DNA repair</keyword>
<dbReference type="Gene3D" id="3.40.50.300">
    <property type="entry name" value="P-loop containing nucleotide triphosphate hydrolases"/>
    <property type="match status" value="1"/>
</dbReference>
<dbReference type="GO" id="GO:0005737">
    <property type="term" value="C:cytoplasm"/>
    <property type="evidence" value="ECO:0007669"/>
    <property type="project" value="UniProtKB-SubCell"/>
</dbReference>
<dbReference type="KEGG" id="aup:AsAng_0027510"/>
<evidence type="ECO:0000256" key="7">
    <source>
        <dbReference type="ARBA" id="ARBA00022840"/>
    </source>
</evidence>
<keyword evidence="9 10" id="KW-0227">DNA damage</keyword>
<evidence type="ECO:0000259" key="11">
    <source>
        <dbReference type="Pfam" id="PF02463"/>
    </source>
</evidence>
<evidence type="ECO:0000256" key="3">
    <source>
        <dbReference type="ARBA" id="ARBA00020170"/>
    </source>
</evidence>
<keyword evidence="9 10" id="KW-0742">SOS response</keyword>
<dbReference type="InterPro" id="IPR018078">
    <property type="entry name" value="DNA-binding_RecF_CS"/>
</dbReference>
<comment type="similarity">
    <text evidence="2 9 10">Belongs to the RecF family.</text>
</comment>
<keyword evidence="6 9" id="KW-0547">Nucleotide-binding</keyword>
<comment type="function">
    <text evidence="9 10">The RecF protein is involved in DNA metabolism; it is required for DNA replication and normal SOS inducibility. RecF binds preferentially to single-stranded, linear DNA. It also seems to bind ATP.</text>
</comment>
<dbReference type="Proteomes" id="UP001060919">
    <property type="component" value="Chromosome"/>
</dbReference>
<dbReference type="InterPro" id="IPR003395">
    <property type="entry name" value="RecF/RecN/SMC_N"/>
</dbReference>
<dbReference type="GO" id="GO:0006302">
    <property type="term" value="P:double-strand break repair"/>
    <property type="evidence" value="ECO:0007669"/>
    <property type="project" value="TreeGrafter"/>
</dbReference>
<dbReference type="GO" id="GO:0005524">
    <property type="term" value="F:ATP binding"/>
    <property type="evidence" value="ECO:0007669"/>
    <property type="project" value="UniProtKB-UniRule"/>
</dbReference>
<name>A0A916DSQ5_9BACT</name>